<protein>
    <submittedName>
        <fullName evidence="1">Uncharacterized protein</fullName>
    </submittedName>
</protein>
<dbReference type="EMBL" id="ACCG02000005">
    <property type="protein sequence ID" value="EFE89880.1"/>
    <property type="molecule type" value="Genomic_DNA"/>
</dbReference>
<accession>D4BM61</accession>
<name>D4BM61_BIFBR</name>
<dbReference type="Proteomes" id="UP000003191">
    <property type="component" value="Unassembled WGS sequence"/>
</dbReference>
<evidence type="ECO:0000313" key="1">
    <source>
        <dbReference type="EMBL" id="EFE89880.1"/>
    </source>
</evidence>
<sequence>MNMHAIGNVAIHGAGARDEPASEVIVRSTLMPDRHNPSAISNMGKILLADIP</sequence>
<organism evidence="1 2">
    <name type="scientific">Bifidobacterium breve DSM 20213 = JCM 1192</name>
    <dbReference type="NCBI Taxonomy" id="518634"/>
    <lineage>
        <taxon>Bacteria</taxon>
        <taxon>Bacillati</taxon>
        <taxon>Actinomycetota</taxon>
        <taxon>Actinomycetes</taxon>
        <taxon>Bifidobacteriales</taxon>
        <taxon>Bifidobacteriaceae</taxon>
        <taxon>Bifidobacterium</taxon>
    </lineage>
</organism>
<dbReference type="HOGENOM" id="CLU_3077233_0_0_11"/>
<gene>
    <name evidence="1" type="ORF">BIFBRE_03153</name>
</gene>
<dbReference type="AlphaFoldDB" id="D4BM61"/>
<evidence type="ECO:0000313" key="2">
    <source>
        <dbReference type="Proteomes" id="UP000003191"/>
    </source>
</evidence>
<comment type="caution">
    <text evidence="1">The sequence shown here is derived from an EMBL/GenBank/DDBJ whole genome shotgun (WGS) entry which is preliminary data.</text>
</comment>
<keyword evidence="2" id="KW-1185">Reference proteome</keyword>
<proteinExistence type="predicted"/>
<reference evidence="1 2" key="1">
    <citation type="submission" date="2010-02" db="EMBL/GenBank/DDBJ databases">
        <authorList>
            <person name="Weinstock G."/>
            <person name="Sodergren E."/>
            <person name="Clifton S."/>
            <person name="Fulton L."/>
            <person name="Fulton B."/>
            <person name="Courtney L."/>
            <person name="Fronick C."/>
            <person name="Harrison M."/>
            <person name="Strong C."/>
            <person name="Farmer C."/>
            <person name="Delahaunty K."/>
            <person name="Markovic C."/>
            <person name="Hall O."/>
            <person name="Minx P."/>
            <person name="Tomlinson C."/>
            <person name="Mitreva M."/>
            <person name="Nelson J."/>
            <person name="Hou S."/>
            <person name="Wollam A."/>
            <person name="Pepin K.H."/>
            <person name="Johnson M."/>
            <person name="Bhonagiri V."/>
            <person name="Zhang X."/>
            <person name="Suruliraj S."/>
            <person name="Warren W."/>
            <person name="Chinwalla A."/>
            <person name="Mardis E.R."/>
            <person name="Wilson R.K."/>
        </authorList>
    </citation>
    <scope>NUCLEOTIDE SEQUENCE [LARGE SCALE GENOMIC DNA]</scope>
    <source>
        <strain evidence="1 2">DSM 20213</strain>
    </source>
</reference>